<dbReference type="PANTHER" id="PTHR43124">
    <property type="entry name" value="PURINE EFFLUX PUMP PBUE"/>
    <property type="match status" value="1"/>
</dbReference>
<protein>
    <submittedName>
        <fullName evidence="8">MFS transporter</fullName>
    </submittedName>
</protein>
<accession>A0ABW1AME1</accession>
<evidence type="ECO:0000256" key="6">
    <source>
        <dbReference type="SAM" id="Phobius"/>
    </source>
</evidence>
<keyword evidence="9" id="KW-1185">Reference proteome</keyword>
<sequence length="423" mass="44449">MQVPASGRMLPMAIVIAAYVLSFFHRFAPAGIAQDLAAAFQTSAASLGVLAATYFYVYTLMQVPTGILVDTLGPRRILLLGGLIAGAGSALFGMAPDLDVALAGRTLVGLGVSVVFIAMLKLIAVWFDERRFATLVGLSMLLGNLGSVLAGTPLAAVAQLTSWRGVFFGAAVLSALLGVACWIFVRENRNAGAPAPRFDRTAIIGGLMGVLSNRATWPAVWVNFGIGGSFFAFAGLWATPYLVQVHGLERVQAANHLSLYFAGFAVGCFAIGSLSDRIGKRRPVLMAGTALYCALWLVWLSAVRMPIGLSYALFALMGLATASFSLTWACAKEVNPPQLSGMSTSVTNMGGFLSGALLQPAVGALMDFGWDGAVANGVRLYSVDTFRHGIALLAASAFFGALMTLFLRETGCRNIWKPAAAST</sequence>
<dbReference type="InterPro" id="IPR020846">
    <property type="entry name" value="MFS_dom"/>
</dbReference>
<dbReference type="RefSeq" id="WP_096449094.1">
    <property type="nucleotide sequence ID" value="NZ_JBHSOG010000007.1"/>
</dbReference>
<comment type="caution">
    <text evidence="8">The sequence shown here is derived from an EMBL/GenBank/DDBJ whole genome shotgun (WGS) entry which is preliminary data.</text>
</comment>
<comment type="subcellular location">
    <subcellularLocation>
        <location evidence="1">Cell membrane</location>
        <topology evidence="1">Multi-pass membrane protein</topology>
    </subcellularLocation>
</comment>
<dbReference type="InterPro" id="IPR011701">
    <property type="entry name" value="MFS"/>
</dbReference>
<keyword evidence="3 6" id="KW-0812">Transmembrane</keyword>
<evidence type="ECO:0000256" key="3">
    <source>
        <dbReference type="ARBA" id="ARBA00022692"/>
    </source>
</evidence>
<dbReference type="Pfam" id="PF07690">
    <property type="entry name" value="MFS_1"/>
    <property type="match status" value="1"/>
</dbReference>
<organism evidence="8 9">
    <name type="scientific">Thauera sinica</name>
    <dbReference type="NCBI Taxonomy" id="2665146"/>
    <lineage>
        <taxon>Bacteria</taxon>
        <taxon>Pseudomonadati</taxon>
        <taxon>Pseudomonadota</taxon>
        <taxon>Betaproteobacteria</taxon>
        <taxon>Rhodocyclales</taxon>
        <taxon>Zoogloeaceae</taxon>
        <taxon>Thauera</taxon>
    </lineage>
</organism>
<dbReference type="Gene3D" id="1.20.1250.20">
    <property type="entry name" value="MFS general substrate transporter like domains"/>
    <property type="match status" value="2"/>
</dbReference>
<evidence type="ECO:0000256" key="5">
    <source>
        <dbReference type="ARBA" id="ARBA00023136"/>
    </source>
</evidence>
<evidence type="ECO:0000313" key="8">
    <source>
        <dbReference type="EMBL" id="MFC5768181.1"/>
    </source>
</evidence>
<proteinExistence type="predicted"/>
<feature type="transmembrane region" description="Helical" evidence="6">
    <location>
        <begin position="166"/>
        <end position="185"/>
    </location>
</feature>
<dbReference type="EMBL" id="JBHSOG010000007">
    <property type="protein sequence ID" value="MFC5768181.1"/>
    <property type="molecule type" value="Genomic_DNA"/>
</dbReference>
<evidence type="ECO:0000256" key="4">
    <source>
        <dbReference type="ARBA" id="ARBA00022989"/>
    </source>
</evidence>
<gene>
    <name evidence="8" type="ORF">ACFPTN_02220</name>
</gene>
<feature type="transmembrane region" description="Helical" evidence="6">
    <location>
        <begin position="107"/>
        <end position="127"/>
    </location>
</feature>
<dbReference type="Proteomes" id="UP001595974">
    <property type="component" value="Unassembled WGS sequence"/>
</dbReference>
<reference evidence="9" key="1">
    <citation type="journal article" date="2019" name="Int. J. Syst. Evol. Microbiol.">
        <title>The Global Catalogue of Microorganisms (GCM) 10K type strain sequencing project: providing services to taxonomists for standard genome sequencing and annotation.</title>
        <authorList>
            <consortium name="The Broad Institute Genomics Platform"/>
            <consortium name="The Broad Institute Genome Sequencing Center for Infectious Disease"/>
            <person name="Wu L."/>
            <person name="Ma J."/>
        </authorList>
    </citation>
    <scope>NUCLEOTIDE SEQUENCE [LARGE SCALE GENOMIC DNA]</scope>
    <source>
        <strain evidence="9">SHR3</strain>
    </source>
</reference>
<evidence type="ECO:0000313" key="9">
    <source>
        <dbReference type="Proteomes" id="UP001595974"/>
    </source>
</evidence>
<feature type="domain" description="Major facilitator superfamily (MFS) profile" evidence="7">
    <location>
        <begin position="11"/>
        <end position="412"/>
    </location>
</feature>
<evidence type="ECO:0000256" key="2">
    <source>
        <dbReference type="ARBA" id="ARBA00022475"/>
    </source>
</evidence>
<feature type="transmembrane region" description="Helical" evidence="6">
    <location>
        <begin position="134"/>
        <end position="160"/>
    </location>
</feature>
<feature type="transmembrane region" description="Helical" evidence="6">
    <location>
        <begin position="284"/>
        <end position="302"/>
    </location>
</feature>
<dbReference type="InterPro" id="IPR050189">
    <property type="entry name" value="MFS_Efflux_Transporters"/>
</dbReference>
<feature type="transmembrane region" description="Helical" evidence="6">
    <location>
        <begin position="257"/>
        <end position="275"/>
    </location>
</feature>
<dbReference type="PROSITE" id="PS50850">
    <property type="entry name" value="MFS"/>
    <property type="match status" value="1"/>
</dbReference>
<name>A0ABW1AME1_9RHOO</name>
<feature type="transmembrane region" description="Helical" evidence="6">
    <location>
        <begin position="390"/>
        <end position="407"/>
    </location>
</feature>
<keyword evidence="2" id="KW-1003">Cell membrane</keyword>
<keyword evidence="4 6" id="KW-1133">Transmembrane helix</keyword>
<dbReference type="SUPFAM" id="SSF103473">
    <property type="entry name" value="MFS general substrate transporter"/>
    <property type="match status" value="1"/>
</dbReference>
<feature type="transmembrane region" description="Helical" evidence="6">
    <location>
        <begin position="308"/>
        <end position="331"/>
    </location>
</feature>
<feature type="transmembrane region" description="Helical" evidence="6">
    <location>
        <begin position="217"/>
        <end position="237"/>
    </location>
</feature>
<evidence type="ECO:0000256" key="1">
    <source>
        <dbReference type="ARBA" id="ARBA00004651"/>
    </source>
</evidence>
<dbReference type="PANTHER" id="PTHR43124:SF3">
    <property type="entry name" value="CHLORAMPHENICOL EFFLUX PUMP RV0191"/>
    <property type="match status" value="1"/>
</dbReference>
<dbReference type="InterPro" id="IPR036259">
    <property type="entry name" value="MFS_trans_sf"/>
</dbReference>
<evidence type="ECO:0000259" key="7">
    <source>
        <dbReference type="PROSITE" id="PS50850"/>
    </source>
</evidence>
<keyword evidence="5 6" id="KW-0472">Membrane</keyword>
<feature type="transmembrane region" description="Helical" evidence="6">
    <location>
        <begin position="43"/>
        <end position="65"/>
    </location>
</feature>
<feature type="transmembrane region" description="Helical" evidence="6">
    <location>
        <begin position="352"/>
        <end position="370"/>
    </location>
</feature>
<feature type="transmembrane region" description="Helical" evidence="6">
    <location>
        <begin position="77"/>
        <end position="95"/>
    </location>
</feature>